<evidence type="ECO:0000256" key="6">
    <source>
        <dbReference type="SAM" id="MobiDB-lite"/>
    </source>
</evidence>
<dbReference type="Gene3D" id="3.40.50.300">
    <property type="entry name" value="P-loop containing nucleotide triphosphate hydrolases"/>
    <property type="match status" value="1"/>
</dbReference>
<organism evidence="8 9">
    <name type="scientific">Adiantum capillus-veneris</name>
    <name type="common">Maidenhair fern</name>
    <dbReference type="NCBI Taxonomy" id="13818"/>
    <lineage>
        <taxon>Eukaryota</taxon>
        <taxon>Viridiplantae</taxon>
        <taxon>Streptophyta</taxon>
        <taxon>Embryophyta</taxon>
        <taxon>Tracheophyta</taxon>
        <taxon>Polypodiopsida</taxon>
        <taxon>Polypodiidae</taxon>
        <taxon>Polypodiales</taxon>
        <taxon>Pteridineae</taxon>
        <taxon>Pteridaceae</taxon>
        <taxon>Vittarioideae</taxon>
        <taxon>Adiantum</taxon>
    </lineage>
</organism>
<comment type="catalytic activity">
    <reaction evidence="5">
        <text>ATP + H2O = ADP + phosphate + H(+)</text>
        <dbReference type="Rhea" id="RHEA:13065"/>
        <dbReference type="ChEBI" id="CHEBI:15377"/>
        <dbReference type="ChEBI" id="CHEBI:15378"/>
        <dbReference type="ChEBI" id="CHEBI:30616"/>
        <dbReference type="ChEBI" id="CHEBI:43474"/>
        <dbReference type="ChEBI" id="CHEBI:456216"/>
    </reaction>
</comment>
<dbReference type="InterPro" id="IPR058017">
    <property type="entry name" value="At3g28540-like_C"/>
</dbReference>
<dbReference type="OrthoDB" id="10251412at2759"/>
<dbReference type="EMBL" id="JABFUD020000021">
    <property type="protein sequence ID" value="KAI5063611.1"/>
    <property type="molecule type" value="Genomic_DNA"/>
</dbReference>
<evidence type="ECO:0000313" key="8">
    <source>
        <dbReference type="EMBL" id="KAI5063611.1"/>
    </source>
</evidence>
<dbReference type="Pfam" id="PF14363">
    <property type="entry name" value="AAA_assoc"/>
    <property type="match status" value="1"/>
</dbReference>
<comment type="cofactor">
    <cofactor evidence="1">
        <name>Mg(2+)</name>
        <dbReference type="ChEBI" id="CHEBI:18420"/>
    </cofactor>
</comment>
<dbReference type="SMART" id="SM00382">
    <property type="entry name" value="AAA"/>
    <property type="match status" value="1"/>
</dbReference>
<keyword evidence="3" id="KW-0150">Chloroplast</keyword>
<dbReference type="AlphaFoldDB" id="A0A9D4Z8J2"/>
<evidence type="ECO:0000256" key="2">
    <source>
        <dbReference type="ARBA" id="ARBA00007448"/>
    </source>
</evidence>
<dbReference type="Gene3D" id="6.10.280.40">
    <property type="match status" value="1"/>
</dbReference>
<gene>
    <name evidence="8" type="ORF">GOP47_0022158</name>
</gene>
<dbReference type="Proteomes" id="UP000886520">
    <property type="component" value="Chromosome 21"/>
</dbReference>
<name>A0A9D4Z8J2_ADICA</name>
<evidence type="ECO:0000256" key="4">
    <source>
        <dbReference type="ARBA" id="ARBA00022842"/>
    </source>
</evidence>
<dbReference type="InterPro" id="IPR050747">
    <property type="entry name" value="Mitochondrial_chaperone_BCS1"/>
</dbReference>
<comment type="caution">
    <text evidence="8">The sequence shown here is derived from an EMBL/GenBank/DDBJ whole genome shotgun (WGS) entry which is preliminary data.</text>
</comment>
<evidence type="ECO:0000256" key="5">
    <source>
        <dbReference type="ARBA" id="ARBA00049360"/>
    </source>
</evidence>
<dbReference type="Pfam" id="PF25568">
    <property type="entry name" value="AAA_lid_At3g28540"/>
    <property type="match status" value="1"/>
</dbReference>
<dbReference type="GO" id="GO:0006950">
    <property type="term" value="P:response to stress"/>
    <property type="evidence" value="ECO:0007669"/>
    <property type="project" value="UniProtKB-ARBA"/>
</dbReference>
<dbReference type="GO" id="GO:0016887">
    <property type="term" value="F:ATP hydrolysis activity"/>
    <property type="evidence" value="ECO:0007669"/>
    <property type="project" value="InterPro"/>
</dbReference>
<reference evidence="8" key="1">
    <citation type="submission" date="2021-01" db="EMBL/GenBank/DDBJ databases">
        <title>Adiantum capillus-veneris genome.</title>
        <authorList>
            <person name="Fang Y."/>
            <person name="Liao Q."/>
        </authorList>
    </citation>
    <scope>NUCLEOTIDE SEQUENCE</scope>
    <source>
        <strain evidence="8">H3</strain>
        <tissue evidence="8">Leaf</tissue>
    </source>
</reference>
<evidence type="ECO:0000313" key="9">
    <source>
        <dbReference type="Proteomes" id="UP000886520"/>
    </source>
</evidence>
<evidence type="ECO:0000256" key="3">
    <source>
        <dbReference type="ARBA" id="ARBA00022528"/>
    </source>
</evidence>
<keyword evidence="9" id="KW-1185">Reference proteome</keyword>
<evidence type="ECO:0000259" key="7">
    <source>
        <dbReference type="SMART" id="SM00382"/>
    </source>
</evidence>
<feature type="domain" description="AAA+ ATPase" evidence="7">
    <location>
        <begin position="230"/>
        <end position="379"/>
    </location>
</feature>
<dbReference type="InterPro" id="IPR003593">
    <property type="entry name" value="AAA+_ATPase"/>
</dbReference>
<dbReference type="InterPro" id="IPR025753">
    <property type="entry name" value="AAA_N_dom"/>
</dbReference>
<dbReference type="PANTHER" id="PTHR23070">
    <property type="entry name" value="BCS1 AAA-TYPE ATPASE"/>
    <property type="match status" value="1"/>
</dbReference>
<dbReference type="InterPro" id="IPR027417">
    <property type="entry name" value="P-loop_NTPase"/>
</dbReference>
<proteinExistence type="inferred from homology"/>
<evidence type="ECO:0000256" key="1">
    <source>
        <dbReference type="ARBA" id="ARBA00001946"/>
    </source>
</evidence>
<dbReference type="CDD" id="cd19510">
    <property type="entry name" value="RecA-like_BCS1"/>
    <property type="match status" value="1"/>
</dbReference>
<keyword evidence="3" id="KW-0934">Plastid</keyword>
<keyword evidence="4" id="KW-0460">Magnesium</keyword>
<feature type="compositionally biased region" description="Basic and acidic residues" evidence="6">
    <location>
        <begin position="304"/>
        <end position="315"/>
    </location>
</feature>
<dbReference type="SUPFAM" id="SSF52540">
    <property type="entry name" value="P-loop containing nucleoside triphosphate hydrolases"/>
    <property type="match status" value="1"/>
</dbReference>
<dbReference type="Pfam" id="PF00004">
    <property type="entry name" value="AAA"/>
    <property type="match status" value="1"/>
</dbReference>
<feature type="region of interest" description="Disordered" evidence="6">
    <location>
        <begin position="304"/>
        <end position="323"/>
    </location>
</feature>
<protein>
    <recommendedName>
        <fullName evidence="7">AAA+ ATPase domain-containing protein</fullName>
    </recommendedName>
</protein>
<sequence>MESLFSKLCSYMGAFALLQTFLPPPLRQYLDRGLELLWEKLFQTADPYMELQVEEKMGGNHNVNVFYRQVGIYLGSLRSSIDSHTHLKVCRSLENGSLAFSLPDNEALEDSFKGLHVWWTHTSREREGGNNGYGSRDERGFTLRFMKAERSIIMPAYLDHVSMVCAEIEHRNTERLLYTNNYGSWEQTPFKHPSTFDTLALDDGLADRMKADLDVFCKGESFYHKNGRAWKRGYLLYGPPGTGKSSMIAAIANHVEYDIYDLELTKVSDNAELKSLLIQTTRKAVIVIEDIDCSVELSNRTAAKDMDSMSSESHESSTGVSNEGRKLTLSGLLNFTDGLWSCCGEERIFIFTTNHKDRLDSALLRPGRMDMHILLSYCSFPAFKKLASNYLGIQDHPMYTELEDALTRAPHRITPAAMAEMLISNQSDPDAAFRLVMASCASPPAVANPLEVLSVNANKRSIKKGRFRGRTFFFLAAIRGKHGD</sequence>
<dbReference type="InterPro" id="IPR003959">
    <property type="entry name" value="ATPase_AAA_core"/>
</dbReference>
<accession>A0A9D4Z8J2</accession>
<dbReference type="GO" id="GO:0005524">
    <property type="term" value="F:ATP binding"/>
    <property type="evidence" value="ECO:0007669"/>
    <property type="project" value="InterPro"/>
</dbReference>
<comment type="similarity">
    <text evidence="2">Belongs to the AAA ATPase family. BCS1 subfamily.</text>
</comment>